<accession>A0A543ACI7</accession>
<organism evidence="2 3">
    <name type="scientific">Nocardioides albertanoniae</name>
    <dbReference type="NCBI Taxonomy" id="1175486"/>
    <lineage>
        <taxon>Bacteria</taxon>
        <taxon>Bacillati</taxon>
        <taxon>Actinomycetota</taxon>
        <taxon>Actinomycetes</taxon>
        <taxon>Propionibacteriales</taxon>
        <taxon>Nocardioidaceae</taxon>
        <taxon>Nocardioides</taxon>
    </lineage>
</organism>
<protein>
    <submittedName>
        <fullName evidence="2">Uncharacterized protein</fullName>
    </submittedName>
</protein>
<evidence type="ECO:0000256" key="1">
    <source>
        <dbReference type="SAM" id="MobiDB-lite"/>
    </source>
</evidence>
<comment type="caution">
    <text evidence="2">The sequence shown here is derived from an EMBL/GenBank/DDBJ whole genome shotgun (WGS) entry which is preliminary data.</text>
</comment>
<feature type="region of interest" description="Disordered" evidence="1">
    <location>
        <begin position="140"/>
        <end position="160"/>
    </location>
</feature>
<keyword evidence="3" id="KW-1185">Reference proteome</keyword>
<evidence type="ECO:0000313" key="2">
    <source>
        <dbReference type="EMBL" id="TQL70287.1"/>
    </source>
</evidence>
<dbReference type="AlphaFoldDB" id="A0A543ACI7"/>
<dbReference type="EMBL" id="VFOV01000001">
    <property type="protein sequence ID" value="TQL70287.1"/>
    <property type="molecule type" value="Genomic_DNA"/>
</dbReference>
<sequence>MSRRTVLPTVSTRCSTVTIDRNDGSFLRDWNPRLSGIGPGTGLRLQDPSQGTLSIYPHTCCTSVARGESACKGGVVAANHKVIHGDDLIYRFLRDLFANDPDRRFGAVARSLIAATAIWFPVNLYSTLPVLAPFVVRDTSARGGRGKPDEWSSPDSRGYLRDDNSMIKGLPRSLDIRAPAQPHLNGRRMGTEFVAAHVWRVTADGGPLASRRPLLNSFVPNLVWVPSQIAKLTDLERQVVQRTLQGMSWLLYHDVDVHSSMADVAKEAWALLPPPDLAYMGDVTSVDWNFFIHTDRFLTTRFQRIDLVRAAATEVLQGITPSTKVISTRYTEGLPGVDHDALRDLRRFLNRFSRA</sequence>
<reference evidence="2 3" key="1">
    <citation type="submission" date="2019-06" db="EMBL/GenBank/DDBJ databases">
        <title>Sequencing the genomes of 1000 actinobacteria strains.</title>
        <authorList>
            <person name="Klenk H.-P."/>
        </authorList>
    </citation>
    <scope>NUCLEOTIDE SEQUENCE [LARGE SCALE GENOMIC DNA]</scope>
    <source>
        <strain evidence="2 3">DSM 25218</strain>
    </source>
</reference>
<proteinExistence type="predicted"/>
<name>A0A543ACI7_9ACTN</name>
<gene>
    <name evidence="2" type="ORF">FB381_4217</name>
</gene>
<dbReference type="Proteomes" id="UP000320209">
    <property type="component" value="Unassembled WGS sequence"/>
</dbReference>
<evidence type="ECO:0000313" key="3">
    <source>
        <dbReference type="Proteomes" id="UP000320209"/>
    </source>
</evidence>